<organism evidence="2 3">
    <name type="scientific">Acetobacter pomorum</name>
    <dbReference type="NCBI Taxonomy" id="65959"/>
    <lineage>
        <taxon>Bacteria</taxon>
        <taxon>Pseudomonadati</taxon>
        <taxon>Pseudomonadota</taxon>
        <taxon>Alphaproteobacteria</taxon>
        <taxon>Acetobacterales</taxon>
        <taxon>Acetobacteraceae</taxon>
        <taxon>Acetobacter</taxon>
    </lineage>
</organism>
<keyword evidence="1" id="KW-0472">Membrane</keyword>
<accession>A0A2G4REF0</accession>
<evidence type="ECO:0008006" key="4">
    <source>
        <dbReference type="Google" id="ProtNLM"/>
    </source>
</evidence>
<reference evidence="2 3" key="1">
    <citation type="submission" date="2017-10" db="EMBL/GenBank/DDBJ databases">
        <title>Genomic analysis of the genus Acetobacter.</title>
        <authorList>
            <person name="Kim K.H."/>
            <person name="Chun B.H."/>
            <person name="Son A.R."/>
            <person name="Jeon C.O."/>
        </authorList>
    </citation>
    <scope>NUCLEOTIDE SEQUENCE [LARGE SCALE GENOMIC DNA]</scope>
    <source>
        <strain evidence="2 3">LHT 2458</strain>
    </source>
</reference>
<dbReference type="RefSeq" id="WP_099540638.1">
    <property type="nucleotide sequence ID" value="NZ_PEBQ01000057.1"/>
</dbReference>
<keyword evidence="3" id="KW-1185">Reference proteome</keyword>
<feature type="transmembrane region" description="Helical" evidence="1">
    <location>
        <begin position="57"/>
        <end position="80"/>
    </location>
</feature>
<dbReference type="OrthoDB" id="7234623at2"/>
<feature type="transmembrane region" description="Helical" evidence="1">
    <location>
        <begin position="145"/>
        <end position="174"/>
    </location>
</feature>
<gene>
    <name evidence="2" type="ORF">CSR02_03880</name>
</gene>
<feature type="transmembrane region" description="Helical" evidence="1">
    <location>
        <begin position="180"/>
        <end position="201"/>
    </location>
</feature>
<feature type="transmembrane region" description="Helical" evidence="1">
    <location>
        <begin position="32"/>
        <end position="51"/>
    </location>
</feature>
<sequence>MEGLGYLPFGDESGHFLGAVALHRGDRLYREYIDAHGPLVFMLSWLVGHVVGWSQIWLMRLVSTACAAAAGAAIFFSPLFRLLWQRYLACAMWLGTVGGVWVVQGLNLDDYWTIGGALAVIALALLAVPLLCATPVSRTQAFMGGFALGFLPFAAYPFSLFSVAVALAVLGVFVAKPRLYQVPFLGMMAGGLSAVGLMLLWLLVYGDIGGMIAFHFIANQKWYAHYIPMDLNQFWHSLRFSLAPDRIVQTIAVCMLAVGGVLLLACGRHRLMALAVLAGILSLQARGSVGFQNGSFLMASLALGAMLLVGVLASRPKEMMCVVVGCVALAAFGGRYALSSPFQQTAAQRHAAGWHRFRENPYVGFSALIHKYAAPDERILVLPYNPDVYIYANRLSMKKYHAYLPWEADYAAHPWHGYARDICVDLPRNEPPVIYYDHWVVWGSYPAETFMPCFLQVLAKDYTQMPHEPFVYVRNDRLAAHQP</sequence>
<dbReference type="EMBL" id="PEBQ01000057">
    <property type="protein sequence ID" value="PHY94870.1"/>
    <property type="molecule type" value="Genomic_DNA"/>
</dbReference>
<feature type="transmembrane region" description="Helical" evidence="1">
    <location>
        <begin position="295"/>
        <end position="313"/>
    </location>
</feature>
<feature type="transmembrane region" description="Helical" evidence="1">
    <location>
        <begin position="247"/>
        <end position="264"/>
    </location>
</feature>
<keyword evidence="1" id="KW-0812">Transmembrane</keyword>
<feature type="transmembrane region" description="Helical" evidence="1">
    <location>
        <begin position="87"/>
        <end position="106"/>
    </location>
</feature>
<evidence type="ECO:0000256" key="1">
    <source>
        <dbReference type="SAM" id="Phobius"/>
    </source>
</evidence>
<protein>
    <recommendedName>
        <fullName evidence="4">Glycosyltransferase RgtA/B/C/D-like domain-containing protein</fullName>
    </recommendedName>
</protein>
<feature type="transmembrane region" description="Helical" evidence="1">
    <location>
        <begin position="320"/>
        <end position="338"/>
    </location>
</feature>
<evidence type="ECO:0000313" key="2">
    <source>
        <dbReference type="EMBL" id="PHY94870.1"/>
    </source>
</evidence>
<name>A0A2G4REF0_9PROT</name>
<dbReference type="Proteomes" id="UP000228751">
    <property type="component" value="Unassembled WGS sequence"/>
</dbReference>
<comment type="caution">
    <text evidence="2">The sequence shown here is derived from an EMBL/GenBank/DDBJ whole genome shotgun (WGS) entry which is preliminary data.</text>
</comment>
<dbReference type="AlphaFoldDB" id="A0A2G4REF0"/>
<keyword evidence="1" id="KW-1133">Transmembrane helix</keyword>
<proteinExistence type="predicted"/>
<feature type="transmembrane region" description="Helical" evidence="1">
    <location>
        <begin position="271"/>
        <end position="289"/>
    </location>
</feature>
<evidence type="ECO:0000313" key="3">
    <source>
        <dbReference type="Proteomes" id="UP000228751"/>
    </source>
</evidence>
<feature type="transmembrane region" description="Helical" evidence="1">
    <location>
        <begin position="112"/>
        <end position="133"/>
    </location>
</feature>